<keyword evidence="2" id="KW-1185">Reference proteome</keyword>
<comment type="caution">
    <text evidence="1">The sequence shown here is derived from an EMBL/GenBank/DDBJ whole genome shotgun (WGS) entry which is preliminary data.</text>
</comment>
<protein>
    <submittedName>
        <fullName evidence="1">Uncharacterized protein</fullName>
    </submittedName>
</protein>
<evidence type="ECO:0000313" key="1">
    <source>
        <dbReference type="EMBL" id="MCC9645249.1"/>
    </source>
</evidence>
<sequence length="175" mass="18822">MRKRIPLAVGGGIALLIASQFLDFGLGFQSGDAPSVSTDPNSSSAILDAIVESESDAEEDTNEPMTDLDSMVVPDVADVLIDGERYLVITNANEPEKRQPLTIDEVLALVMSSPGDNSGIQIRISRTPDAIAMTEEFLLQQLNNLGLDEDEIDRRRQLVELPADANETSPTADAP</sequence>
<dbReference type="RefSeq" id="WP_230276882.1">
    <property type="nucleotide sequence ID" value="NZ_JAJKFW010000064.1"/>
</dbReference>
<evidence type="ECO:0000313" key="2">
    <source>
        <dbReference type="Proteomes" id="UP001430306"/>
    </source>
</evidence>
<dbReference type="EMBL" id="JAJKFW010000064">
    <property type="protein sequence ID" value="MCC9645249.1"/>
    <property type="molecule type" value="Genomic_DNA"/>
</dbReference>
<gene>
    <name evidence="1" type="ORF">LOC71_23470</name>
</gene>
<proteinExistence type="predicted"/>
<accession>A0ABS8NPE5</accession>
<reference evidence="1" key="1">
    <citation type="submission" date="2021-11" db="EMBL/GenBank/DDBJ databases">
        <title>Genome sequence.</title>
        <authorList>
            <person name="Sun Q."/>
        </authorList>
    </citation>
    <scope>NUCLEOTIDE SEQUENCE</scope>
    <source>
        <strain evidence="1">JC740</strain>
    </source>
</reference>
<dbReference type="Proteomes" id="UP001430306">
    <property type="component" value="Unassembled WGS sequence"/>
</dbReference>
<name>A0ABS8NPE5_9BACT</name>
<organism evidence="1 2">
    <name type="scientific">Rhodopirellula halodulae</name>
    <dbReference type="NCBI Taxonomy" id="2894198"/>
    <lineage>
        <taxon>Bacteria</taxon>
        <taxon>Pseudomonadati</taxon>
        <taxon>Planctomycetota</taxon>
        <taxon>Planctomycetia</taxon>
        <taxon>Pirellulales</taxon>
        <taxon>Pirellulaceae</taxon>
        <taxon>Rhodopirellula</taxon>
    </lineage>
</organism>